<protein>
    <submittedName>
        <fullName evidence="1">Uncharacterized protein</fullName>
    </submittedName>
</protein>
<dbReference type="KEGG" id="lgi:LOTGIDRAFT_230692"/>
<accession>V4B1Y4</accession>
<dbReference type="AlphaFoldDB" id="V4B1Y4"/>
<gene>
    <name evidence="1" type="ORF">LOTGIDRAFT_230692</name>
</gene>
<dbReference type="OrthoDB" id="6062428at2759"/>
<dbReference type="Proteomes" id="UP000030746">
    <property type="component" value="Unassembled WGS sequence"/>
</dbReference>
<name>V4B1Y4_LOTGI</name>
<dbReference type="EMBL" id="KB200521">
    <property type="protein sequence ID" value="ESP01416.1"/>
    <property type="molecule type" value="Genomic_DNA"/>
</dbReference>
<evidence type="ECO:0000313" key="1">
    <source>
        <dbReference type="EMBL" id="ESP01416.1"/>
    </source>
</evidence>
<sequence length="132" mass="14914">MYKSKFILPKGCEYNGQCLKRNETVSEQCKIQRCDERNNLVGIYTVETGCPFFNGRCLNTGEFAVDKCRLYHCQAELVNGEVWFTAKEKAVMCEDVHGECHGAGMKMTLRSKYGQNINCTCIVNGLTVGYQC</sequence>
<keyword evidence="2" id="KW-1185">Reference proteome</keyword>
<proteinExistence type="predicted"/>
<dbReference type="HOGENOM" id="CLU_1919415_0_0_1"/>
<dbReference type="CTD" id="20248377"/>
<evidence type="ECO:0000313" key="2">
    <source>
        <dbReference type="Proteomes" id="UP000030746"/>
    </source>
</evidence>
<reference evidence="1 2" key="1">
    <citation type="journal article" date="2013" name="Nature">
        <title>Insights into bilaterian evolution from three spiralian genomes.</title>
        <authorList>
            <person name="Simakov O."/>
            <person name="Marletaz F."/>
            <person name="Cho S.J."/>
            <person name="Edsinger-Gonzales E."/>
            <person name="Havlak P."/>
            <person name="Hellsten U."/>
            <person name="Kuo D.H."/>
            <person name="Larsson T."/>
            <person name="Lv J."/>
            <person name="Arendt D."/>
            <person name="Savage R."/>
            <person name="Osoegawa K."/>
            <person name="de Jong P."/>
            <person name="Grimwood J."/>
            <person name="Chapman J.A."/>
            <person name="Shapiro H."/>
            <person name="Aerts A."/>
            <person name="Otillar R.P."/>
            <person name="Terry A.Y."/>
            <person name="Boore J.L."/>
            <person name="Grigoriev I.V."/>
            <person name="Lindberg D.R."/>
            <person name="Seaver E.C."/>
            <person name="Weisblat D.A."/>
            <person name="Putnam N.H."/>
            <person name="Rokhsar D.S."/>
        </authorList>
    </citation>
    <scope>NUCLEOTIDE SEQUENCE [LARGE SCALE GENOMIC DNA]</scope>
</reference>
<dbReference type="GeneID" id="20248377"/>
<dbReference type="RefSeq" id="XP_009048050.1">
    <property type="nucleotide sequence ID" value="XM_009049802.1"/>
</dbReference>
<organism evidence="1 2">
    <name type="scientific">Lottia gigantea</name>
    <name type="common">Giant owl limpet</name>
    <dbReference type="NCBI Taxonomy" id="225164"/>
    <lineage>
        <taxon>Eukaryota</taxon>
        <taxon>Metazoa</taxon>
        <taxon>Spiralia</taxon>
        <taxon>Lophotrochozoa</taxon>
        <taxon>Mollusca</taxon>
        <taxon>Gastropoda</taxon>
        <taxon>Patellogastropoda</taxon>
        <taxon>Lottioidea</taxon>
        <taxon>Lottiidae</taxon>
        <taxon>Lottia</taxon>
    </lineage>
</organism>